<name>A0A915JLL2_ROMCU</name>
<organism evidence="2 3">
    <name type="scientific">Romanomermis culicivorax</name>
    <name type="common">Nematode worm</name>
    <dbReference type="NCBI Taxonomy" id="13658"/>
    <lineage>
        <taxon>Eukaryota</taxon>
        <taxon>Metazoa</taxon>
        <taxon>Ecdysozoa</taxon>
        <taxon>Nematoda</taxon>
        <taxon>Enoplea</taxon>
        <taxon>Dorylaimia</taxon>
        <taxon>Mermithida</taxon>
        <taxon>Mermithoidea</taxon>
        <taxon>Mermithidae</taxon>
        <taxon>Romanomermis</taxon>
    </lineage>
</organism>
<feature type="transmembrane region" description="Helical" evidence="1">
    <location>
        <begin position="27"/>
        <end position="48"/>
    </location>
</feature>
<evidence type="ECO:0000313" key="2">
    <source>
        <dbReference type="Proteomes" id="UP000887565"/>
    </source>
</evidence>
<dbReference type="AlphaFoldDB" id="A0A915JLL2"/>
<keyword evidence="2" id="KW-1185">Reference proteome</keyword>
<keyword evidence="1" id="KW-0812">Transmembrane</keyword>
<keyword evidence="1" id="KW-0472">Membrane</keyword>
<protein>
    <submittedName>
        <fullName evidence="3">Protein S-acyltransferase</fullName>
    </submittedName>
</protein>
<evidence type="ECO:0000313" key="3">
    <source>
        <dbReference type="WBParaSite" id="nRc.2.0.1.t27089-RA"/>
    </source>
</evidence>
<dbReference type="Proteomes" id="UP000887565">
    <property type="component" value="Unplaced"/>
</dbReference>
<dbReference type="WBParaSite" id="nRc.2.0.1.t27089-RA">
    <property type="protein sequence ID" value="nRc.2.0.1.t27089-RA"/>
    <property type="gene ID" value="nRc.2.0.1.g27089"/>
</dbReference>
<proteinExistence type="predicted"/>
<keyword evidence="1" id="KW-1133">Transmembrane helix</keyword>
<evidence type="ECO:0000256" key="1">
    <source>
        <dbReference type="SAM" id="Phobius"/>
    </source>
</evidence>
<reference evidence="3" key="1">
    <citation type="submission" date="2022-11" db="UniProtKB">
        <authorList>
            <consortium name="WormBaseParasite"/>
        </authorList>
    </citation>
    <scope>IDENTIFICATION</scope>
</reference>
<sequence length="143" mass="15500">MAGSAATFNLGVSKRKSFAEAVQQSPASLIIGVICFFSVWSVLGLAGFHTYLVSSSQTTNEDIKGTFTKKPRMSRNESVPSVEITSVSNPYKHGNLFKSCFIGLCEPEPPSLIRSKNFKKEAVDACCSSFIVSKDAVDSQQHL</sequence>
<accession>A0A915JLL2</accession>